<gene>
    <name evidence="2" type="ORF">SAMN04488024_11560</name>
</gene>
<protein>
    <submittedName>
        <fullName evidence="2">Uncharacterized protein</fullName>
    </submittedName>
</protein>
<feature type="chain" id="PRO_5011603009" evidence="1">
    <location>
        <begin position="19"/>
        <end position="255"/>
    </location>
</feature>
<dbReference type="EMBL" id="FMZH01000015">
    <property type="protein sequence ID" value="SDE26931.1"/>
    <property type="molecule type" value="Genomic_DNA"/>
</dbReference>
<proteinExistence type="predicted"/>
<dbReference type="STRING" id="390242.SAMN04488024_11560"/>
<name>A0A1G7BII8_9SPHI</name>
<organism evidence="2 3">
    <name type="scientific">Pedobacter soli</name>
    <dbReference type="NCBI Taxonomy" id="390242"/>
    <lineage>
        <taxon>Bacteria</taxon>
        <taxon>Pseudomonadati</taxon>
        <taxon>Bacteroidota</taxon>
        <taxon>Sphingobacteriia</taxon>
        <taxon>Sphingobacteriales</taxon>
        <taxon>Sphingobacteriaceae</taxon>
        <taxon>Pedobacter</taxon>
    </lineage>
</organism>
<reference evidence="3" key="1">
    <citation type="submission" date="2016-10" db="EMBL/GenBank/DDBJ databases">
        <authorList>
            <person name="Varghese N."/>
            <person name="Submissions S."/>
        </authorList>
    </citation>
    <scope>NUCLEOTIDE SEQUENCE [LARGE SCALE GENOMIC DNA]</scope>
    <source>
        <strain evidence="3">DSM 18609</strain>
    </source>
</reference>
<accession>A0A1G7BII8</accession>
<sequence length="255" mass="28407">MKTYFFIILLALSFAAKGQSNTINYKYLIVPEKFSFLKQPNQYNLNVLAKALFEDKGFTVYYDNTEIPSEIATDRCRALVVEVEEHNSMFVTNLTILLKDCKGNVVLKSKEGKSREKEYKQSYNAAMRDAFSSFGDLHYEAGSTTVVNATPVKPVQEVKTAAPAPVTPPAPVNQPATATTKQAEALLYAQAINNGYQLIDSTPKIVLTLLKTTVADYFIASNSSTSGIVLKKDGNWFFEYYKDNALVSEKLSIKF</sequence>
<evidence type="ECO:0000313" key="2">
    <source>
        <dbReference type="EMBL" id="SDE26931.1"/>
    </source>
</evidence>
<dbReference type="Proteomes" id="UP000199455">
    <property type="component" value="Unassembled WGS sequence"/>
</dbReference>
<keyword evidence="1" id="KW-0732">Signal</keyword>
<feature type="signal peptide" evidence="1">
    <location>
        <begin position="1"/>
        <end position="18"/>
    </location>
</feature>
<evidence type="ECO:0000313" key="3">
    <source>
        <dbReference type="Proteomes" id="UP000199455"/>
    </source>
</evidence>
<dbReference type="AlphaFoldDB" id="A0A1G7BII8"/>
<evidence type="ECO:0000256" key="1">
    <source>
        <dbReference type="SAM" id="SignalP"/>
    </source>
</evidence>
<dbReference type="RefSeq" id="WP_090772606.1">
    <property type="nucleotide sequence ID" value="NZ_FMZH01000015.1"/>
</dbReference>
<keyword evidence="3" id="KW-1185">Reference proteome</keyword>